<evidence type="ECO:0000313" key="2">
    <source>
        <dbReference type="EMBL" id="MDT0496596.1"/>
    </source>
</evidence>
<dbReference type="RefSeq" id="WP_311363986.1">
    <property type="nucleotide sequence ID" value="NZ_JAVRIC010000004.1"/>
</dbReference>
<keyword evidence="1" id="KW-0812">Transmembrane</keyword>
<accession>A0ABU2WFE3</accession>
<feature type="transmembrane region" description="Helical" evidence="1">
    <location>
        <begin position="50"/>
        <end position="69"/>
    </location>
</feature>
<reference evidence="2 3" key="1">
    <citation type="submission" date="2023-09" db="EMBL/GenBank/DDBJ databases">
        <authorList>
            <person name="Rey-Velasco X."/>
        </authorList>
    </citation>
    <scope>NUCLEOTIDE SEQUENCE [LARGE SCALE GENOMIC DNA]</scope>
    <source>
        <strain evidence="2 3">W345</strain>
    </source>
</reference>
<proteinExistence type="predicted"/>
<keyword evidence="1" id="KW-0472">Membrane</keyword>
<keyword evidence="1" id="KW-1133">Transmembrane helix</keyword>
<comment type="caution">
    <text evidence="2">The sequence shown here is derived from an EMBL/GenBank/DDBJ whole genome shotgun (WGS) entry which is preliminary data.</text>
</comment>
<protein>
    <submittedName>
        <fullName evidence="2">DUF2244 domain-containing protein</fullName>
    </submittedName>
</protein>
<dbReference type="Pfam" id="PF10003">
    <property type="entry name" value="DUF2244"/>
    <property type="match status" value="1"/>
</dbReference>
<dbReference type="InterPro" id="IPR019253">
    <property type="entry name" value="DUF2244_TM"/>
</dbReference>
<dbReference type="EMBL" id="JAVRIC010000004">
    <property type="protein sequence ID" value="MDT0496596.1"/>
    <property type="molecule type" value="Genomic_DNA"/>
</dbReference>
<name>A0ABU2WFE3_9GAMM</name>
<keyword evidence="3" id="KW-1185">Reference proteome</keyword>
<organism evidence="2 3">
    <name type="scientific">Banduia mediterranea</name>
    <dbReference type="NCBI Taxonomy" id="3075609"/>
    <lineage>
        <taxon>Bacteria</taxon>
        <taxon>Pseudomonadati</taxon>
        <taxon>Pseudomonadota</taxon>
        <taxon>Gammaproteobacteria</taxon>
        <taxon>Nevskiales</taxon>
        <taxon>Algiphilaceae</taxon>
        <taxon>Banduia</taxon>
    </lineage>
</organism>
<evidence type="ECO:0000313" key="3">
    <source>
        <dbReference type="Proteomes" id="UP001254608"/>
    </source>
</evidence>
<dbReference type="Proteomes" id="UP001254608">
    <property type="component" value="Unassembled WGS sequence"/>
</dbReference>
<feature type="transmembrane region" description="Helical" evidence="1">
    <location>
        <begin position="21"/>
        <end position="44"/>
    </location>
</feature>
<gene>
    <name evidence="2" type="ORF">RM530_04345</name>
</gene>
<evidence type="ECO:0000256" key="1">
    <source>
        <dbReference type="SAM" id="Phobius"/>
    </source>
</evidence>
<sequence length="173" mass="18695">MDSTIPARTRLVIGPNASLSGPQAVCVMAGISAVSLGIAGFLAWRGFWPVLAWAGLELAGLGAALWISIRRNAYREVLRFENDRLRVELGMLGRGVQSVCDLPRSSTRALLEPGATANESRRLLLSSGPQRIEIGRCLIEEEKVALQKRLKELLRSGWEHCSAEAAGTVSAET</sequence>